<name>A0A229UPX9_9BACL</name>
<reference evidence="3 4" key="1">
    <citation type="submission" date="2017-07" db="EMBL/GenBank/DDBJ databases">
        <title>Genome sequencing and assembly of Paenibacillus rigui.</title>
        <authorList>
            <person name="Mayilraj S."/>
        </authorList>
    </citation>
    <scope>NUCLEOTIDE SEQUENCE [LARGE SCALE GENOMIC DNA]</scope>
    <source>
        <strain evidence="3 4">JCM 16352</strain>
    </source>
</reference>
<comment type="caution">
    <text evidence="3">The sequence shown here is derived from an EMBL/GenBank/DDBJ whole genome shotgun (WGS) entry which is preliminary data.</text>
</comment>
<sequence length="293" mass="30536">MARMGNKWIALCTTAISIVYGAGYAVNNQPALLQEASAHENYSAPAPTGEASTSMKITPLESQETKSALAPTDGASAPLASLPQETKAAPVPTQETSTSLKNGQQKPQETKSAPVLSQEASTQTGTTTQKSQETKSAPEPAQQPSTTIDNSQQTQQAPKPAAAPVQETATPTKSTAPAVKDPAPAASPAPSTNSTRTNTVVPKPASKYKDGTFTGSGTNSFGTVEVSVSIMQDKITNVLITASHTRYPQHYIDSLPAQVVEKQSARISTVSGATRSSEDFIEAVRQALQKAQA</sequence>
<dbReference type="Proteomes" id="UP000215509">
    <property type="component" value="Unassembled WGS sequence"/>
</dbReference>
<gene>
    <name evidence="3" type="ORF">CF651_14575</name>
</gene>
<feature type="compositionally biased region" description="Low complexity" evidence="1">
    <location>
        <begin position="175"/>
        <end position="199"/>
    </location>
</feature>
<feature type="compositionally biased region" description="Low complexity" evidence="1">
    <location>
        <begin position="117"/>
        <end position="137"/>
    </location>
</feature>
<protein>
    <recommendedName>
        <fullName evidence="2">FMN-binding domain-containing protein</fullName>
    </recommendedName>
</protein>
<dbReference type="GO" id="GO:0010181">
    <property type="term" value="F:FMN binding"/>
    <property type="evidence" value="ECO:0007669"/>
    <property type="project" value="InterPro"/>
</dbReference>
<evidence type="ECO:0000259" key="2">
    <source>
        <dbReference type="SMART" id="SM00900"/>
    </source>
</evidence>
<dbReference type="Pfam" id="PF04205">
    <property type="entry name" value="FMN_bind"/>
    <property type="match status" value="1"/>
</dbReference>
<feature type="compositionally biased region" description="Polar residues" evidence="1">
    <location>
        <begin position="93"/>
        <end position="111"/>
    </location>
</feature>
<evidence type="ECO:0000313" key="3">
    <source>
        <dbReference type="EMBL" id="OXM85607.1"/>
    </source>
</evidence>
<accession>A0A229UPX9</accession>
<dbReference type="InterPro" id="IPR007329">
    <property type="entry name" value="FMN-bd"/>
</dbReference>
<organism evidence="3 4">
    <name type="scientific">Paenibacillus rigui</name>
    <dbReference type="NCBI Taxonomy" id="554312"/>
    <lineage>
        <taxon>Bacteria</taxon>
        <taxon>Bacillati</taxon>
        <taxon>Bacillota</taxon>
        <taxon>Bacilli</taxon>
        <taxon>Bacillales</taxon>
        <taxon>Paenibacillaceae</taxon>
        <taxon>Paenibacillus</taxon>
    </lineage>
</organism>
<feature type="compositionally biased region" description="Low complexity" evidence="1">
    <location>
        <begin position="152"/>
        <end position="164"/>
    </location>
</feature>
<keyword evidence="4" id="KW-1185">Reference proteome</keyword>
<evidence type="ECO:0000256" key="1">
    <source>
        <dbReference type="SAM" id="MobiDB-lite"/>
    </source>
</evidence>
<dbReference type="EMBL" id="NMQW01000020">
    <property type="protein sequence ID" value="OXM85607.1"/>
    <property type="molecule type" value="Genomic_DNA"/>
</dbReference>
<dbReference type="SMART" id="SM00900">
    <property type="entry name" value="FMN_bind"/>
    <property type="match status" value="1"/>
</dbReference>
<dbReference type="Gene3D" id="3.90.1010.20">
    <property type="match status" value="1"/>
</dbReference>
<dbReference type="GO" id="GO:0016020">
    <property type="term" value="C:membrane"/>
    <property type="evidence" value="ECO:0007669"/>
    <property type="project" value="InterPro"/>
</dbReference>
<feature type="domain" description="FMN-binding" evidence="2">
    <location>
        <begin position="217"/>
        <end position="291"/>
    </location>
</feature>
<dbReference type="RefSeq" id="WP_094015598.1">
    <property type="nucleotide sequence ID" value="NZ_NMQW01000020.1"/>
</dbReference>
<feature type="region of interest" description="Disordered" evidence="1">
    <location>
        <begin position="63"/>
        <end position="216"/>
    </location>
</feature>
<proteinExistence type="predicted"/>
<feature type="compositionally biased region" description="Polar residues" evidence="1">
    <location>
        <begin position="142"/>
        <end position="151"/>
    </location>
</feature>
<dbReference type="AlphaFoldDB" id="A0A229UPX9"/>
<evidence type="ECO:0000313" key="4">
    <source>
        <dbReference type="Proteomes" id="UP000215509"/>
    </source>
</evidence>
<dbReference type="OrthoDB" id="2375608at2"/>